<evidence type="ECO:0000313" key="2">
    <source>
        <dbReference type="Proteomes" id="UP000799424"/>
    </source>
</evidence>
<dbReference type="AlphaFoldDB" id="A0A6A6ZZ30"/>
<name>A0A6A6ZZ30_9PLEO</name>
<protein>
    <submittedName>
        <fullName evidence="1">Uncharacterized protein</fullName>
    </submittedName>
</protein>
<evidence type="ECO:0000313" key="1">
    <source>
        <dbReference type="EMBL" id="KAF2826310.1"/>
    </source>
</evidence>
<dbReference type="OrthoDB" id="3800528at2759"/>
<reference evidence="1" key="1">
    <citation type="journal article" date="2020" name="Stud. Mycol.">
        <title>101 Dothideomycetes genomes: a test case for predicting lifestyles and emergence of pathogens.</title>
        <authorList>
            <person name="Haridas S."/>
            <person name="Albert R."/>
            <person name="Binder M."/>
            <person name="Bloem J."/>
            <person name="Labutti K."/>
            <person name="Salamov A."/>
            <person name="Andreopoulos B."/>
            <person name="Baker S."/>
            <person name="Barry K."/>
            <person name="Bills G."/>
            <person name="Bluhm B."/>
            <person name="Cannon C."/>
            <person name="Castanera R."/>
            <person name="Culley D."/>
            <person name="Daum C."/>
            <person name="Ezra D."/>
            <person name="Gonzalez J."/>
            <person name="Henrissat B."/>
            <person name="Kuo A."/>
            <person name="Liang C."/>
            <person name="Lipzen A."/>
            <person name="Lutzoni F."/>
            <person name="Magnuson J."/>
            <person name="Mondo S."/>
            <person name="Nolan M."/>
            <person name="Ohm R."/>
            <person name="Pangilinan J."/>
            <person name="Park H.-J."/>
            <person name="Ramirez L."/>
            <person name="Alfaro M."/>
            <person name="Sun H."/>
            <person name="Tritt A."/>
            <person name="Yoshinaga Y."/>
            <person name="Zwiers L.-H."/>
            <person name="Turgeon B."/>
            <person name="Goodwin S."/>
            <person name="Spatafora J."/>
            <person name="Crous P."/>
            <person name="Grigoriev I."/>
        </authorList>
    </citation>
    <scope>NUCLEOTIDE SEQUENCE</scope>
    <source>
        <strain evidence="1">CBS 113818</strain>
    </source>
</reference>
<sequence>MAYSPGLAPPKDHVSGEADFAPRHHSFISAETIMKLQTLFLLAAAAVPVWASAAASGWEAVLFYDVYRMDGYRPESERIIGGTCKGTAPGGRCNFIEFIKNIDSMNLYAKATEDGAVEKITRLNEQSIPGDLDRNDPDPAQAAKIGEWEGRPNFDDPGARYKNYDGSYWPLKLVGTDAKLKHADVLVKLGEVVEAAKPYADKAGQGDNLVTRINRVLDQIILARTAENHGNLIREINEHKTLGLPVHNAAIGEPKIVAQPKTITDAQGDTYDSLDSERLFQDIQNHPGANDKKKGKIMTAMVKFVLKEGYFSDTKFSETPKSSGKTHQDTITGVQAVSSKVKSMCPK</sequence>
<dbReference type="Proteomes" id="UP000799424">
    <property type="component" value="Unassembled WGS sequence"/>
</dbReference>
<proteinExistence type="predicted"/>
<dbReference type="EMBL" id="MU006226">
    <property type="protein sequence ID" value="KAF2826310.1"/>
    <property type="molecule type" value="Genomic_DNA"/>
</dbReference>
<keyword evidence="2" id="KW-1185">Reference proteome</keyword>
<gene>
    <name evidence="1" type="ORF">CC86DRAFT_382373</name>
</gene>
<organism evidence="1 2">
    <name type="scientific">Ophiobolus disseminans</name>
    <dbReference type="NCBI Taxonomy" id="1469910"/>
    <lineage>
        <taxon>Eukaryota</taxon>
        <taxon>Fungi</taxon>
        <taxon>Dikarya</taxon>
        <taxon>Ascomycota</taxon>
        <taxon>Pezizomycotina</taxon>
        <taxon>Dothideomycetes</taxon>
        <taxon>Pleosporomycetidae</taxon>
        <taxon>Pleosporales</taxon>
        <taxon>Pleosporineae</taxon>
        <taxon>Phaeosphaeriaceae</taxon>
        <taxon>Ophiobolus</taxon>
    </lineage>
</organism>
<accession>A0A6A6ZZ30</accession>